<evidence type="ECO:0000313" key="9">
    <source>
        <dbReference type="Proteomes" id="UP000019478"/>
    </source>
</evidence>
<keyword evidence="3" id="KW-1133">Transmembrane helix</keyword>
<keyword evidence="9" id="KW-1185">Reference proteome</keyword>
<dbReference type="GeneID" id="19173758"/>
<dbReference type="SMART" id="SM00233">
    <property type="entry name" value="PH"/>
    <property type="match status" value="1"/>
</dbReference>
<protein>
    <recommendedName>
        <fullName evidence="10">Transcription factor SipA3</fullName>
    </recommendedName>
</protein>
<dbReference type="GO" id="GO:0016020">
    <property type="term" value="C:membrane"/>
    <property type="evidence" value="ECO:0007669"/>
    <property type="project" value="UniProtKB-SubCell"/>
</dbReference>
<dbReference type="PANTHER" id="PTHR14248">
    <property type="entry name" value="CYCLIN Y, ISOFORM A"/>
    <property type="match status" value="1"/>
</dbReference>
<dbReference type="InterPro" id="IPR001849">
    <property type="entry name" value="PH_domain"/>
</dbReference>
<dbReference type="InterPro" id="IPR027267">
    <property type="entry name" value="AH/BAR_dom_sf"/>
</dbReference>
<dbReference type="InterPro" id="IPR011993">
    <property type="entry name" value="PH-like_dom_sf"/>
</dbReference>
<reference evidence="8 9" key="1">
    <citation type="submission" date="2013-03" db="EMBL/GenBank/DDBJ databases">
        <title>The Genome Sequence of Capronia epimyces CBS 606.96.</title>
        <authorList>
            <consortium name="The Broad Institute Genomics Platform"/>
            <person name="Cuomo C."/>
            <person name="de Hoog S."/>
            <person name="Gorbushina A."/>
            <person name="Walker B."/>
            <person name="Young S.K."/>
            <person name="Zeng Q."/>
            <person name="Gargeya S."/>
            <person name="Fitzgerald M."/>
            <person name="Haas B."/>
            <person name="Abouelleil A."/>
            <person name="Allen A.W."/>
            <person name="Alvarado L."/>
            <person name="Arachchi H.M."/>
            <person name="Berlin A.M."/>
            <person name="Chapman S.B."/>
            <person name="Gainer-Dewar J."/>
            <person name="Goldberg J."/>
            <person name="Griggs A."/>
            <person name="Gujja S."/>
            <person name="Hansen M."/>
            <person name="Howarth C."/>
            <person name="Imamovic A."/>
            <person name="Ireland A."/>
            <person name="Larimer J."/>
            <person name="McCowan C."/>
            <person name="Murphy C."/>
            <person name="Pearson M."/>
            <person name="Poon T.W."/>
            <person name="Priest M."/>
            <person name="Roberts A."/>
            <person name="Saif S."/>
            <person name="Shea T."/>
            <person name="Sisk P."/>
            <person name="Sykes S."/>
            <person name="Wortman J."/>
            <person name="Nusbaum C."/>
            <person name="Birren B."/>
        </authorList>
    </citation>
    <scope>NUCLEOTIDE SEQUENCE [LARGE SCALE GENOMIC DNA]</scope>
    <source>
        <strain evidence="8 9">CBS 606.96</strain>
    </source>
</reference>
<dbReference type="eggNOG" id="ENOG502QU87">
    <property type="taxonomic scope" value="Eukaryota"/>
</dbReference>
<dbReference type="InterPro" id="IPR042067">
    <property type="entry name" value="Sip3_PH"/>
</dbReference>
<dbReference type="SUPFAM" id="SSF50729">
    <property type="entry name" value="PH domain-like"/>
    <property type="match status" value="1"/>
</dbReference>
<dbReference type="STRING" id="1182542.W9XB68"/>
<keyword evidence="4" id="KW-0472">Membrane</keyword>
<evidence type="ECO:0000256" key="5">
    <source>
        <dbReference type="SAM" id="MobiDB-lite"/>
    </source>
</evidence>
<proteinExistence type="predicted"/>
<gene>
    <name evidence="8" type="ORF">A1O3_09674</name>
</gene>
<dbReference type="Gene3D" id="2.30.29.30">
    <property type="entry name" value="Pleckstrin-homology domain (PH domain)/Phosphotyrosine-binding domain (PTB)"/>
    <property type="match status" value="1"/>
</dbReference>
<feature type="region of interest" description="Disordered" evidence="5">
    <location>
        <begin position="883"/>
        <end position="911"/>
    </location>
</feature>
<dbReference type="InterPro" id="IPR031968">
    <property type="entry name" value="VASt"/>
</dbReference>
<evidence type="ECO:0000259" key="7">
    <source>
        <dbReference type="PROSITE" id="PS51778"/>
    </source>
</evidence>
<feature type="domain" description="PH" evidence="6">
    <location>
        <begin position="314"/>
        <end position="414"/>
    </location>
</feature>
<dbReference type="Pfam" id="PF16016">
    <property type="entry name" value="VASt"/>
    <property type="match status" value="1"/>
</dbReference>
<evidence type="ECO:0000259" key="6">
    <source>
        <dbReference type="PROSITE" id="PS50003"/>
    </source>
</evidence>
<dbReference type="Proteomes" id="UP000019478">
    <property type="component" value="Unassembled WGS sequence"/>
</dbReference>
<evidence type="ECO:0000256" key="3">
    <source>
        <dbReference type="ARBA" id="ARBA00022989"/>
    </source>
</evidence>
<dbReference type="HOGENOM" id="CLU_001720_0_0_1"/>
<dbReference type="SUPFAM" id="SSF103657">
    <property type="entry name" value="BAR/IMD domain-like"/>
    <property type="match status" value="1"/>
</dbReference>
<dbReference type="CDD" id="cd07609">
    <property type="entry name" value="BAR_SIP3_fungi"/>
    <property type="match status" value="1"/>
</dbReference>
<dbReference type="EMBL" id="AMGY01000010">
    <property type="protein sequence ID" value="EXJ77448.1"/>
    <property type="molecule type" value="Genomic_DNA"/>
</dbReference>
<evidence type="ECO:0000313" key="8">
    <source>
        <dbReference type="EMBL" id="EXJ77448.1"/>
    </source>
</evidence>
<dbReference type="PROSITE" id="PS50003">
    <property type="entry name" value="PH_DOMAIN"/>
    <property type="match status" value="1"/>
</dbReference>
<dbReference type="RefSeq" id="XP_007737958.1">
    <property type="nucleotide sequence ID" value="XM_007739768.1"/>
</dbReference>
<dbReference type="InterPro" id="IPR039463">
    <property type="entry name" value="Sip3/Lam1_BAR"/>
</dbReference>
<dbReference type="OrthoDB" id="10070851at2759"/>
<evidence type="ECO:0000256" key="1">
    <source>
        <dbReference type="ARBA" id="ARBA00004370"/>
    </source>
</evidence>
<dbReference type="GO" id="GO:0005737">
    <property type="term" value="C:cytoplasm"/>
    <property type="evidence" value="ECO:0007669"/>
    <property type="project" value="InterPro"/>
</dbReference>
<evidence type="ECO:0000256" key="2">
    <source>
        <dbReference type="ARBA" id="ARBA00022692"/>
    </source>
</evidence>
<dbReference type="FunFam" id="2.30.29.30:FF:000349">
    <property type="entry name" value="Transcription factor SipA3"/>
    <property type="match status" value="1"/>
</dbReference>
<dbReference type="Pfam" id="PF16746">
    <property type="entry name" value="BAR_3"/>
    <property type="match status" value="1"/>
</dbReference>
<sequence length="1410" mass="156611">MSQVLQPADEVGRLINLIPVGLREAALDSPTARATAVHYGEQVELLEKWLEDYVKATNRLVAESVTLENVVDSFISHSILPTTVSESMLDHDYVTLAMKRYGDGVKDYWMSMIAVVKRLTVMVVEPIKNFLHNDLRAFKEARRAVEASQKTFDHLQSKYAGLGKSKEASSLREDAFQLHEARKIYIKAMTDFFSLTPQFRFALDRLLVKIFLDQWRELKVSRDNTSATFQRNSDEMQRIKGWMNEMEASERVFRKELLAAKKHLEEAAELTTRPSRELEDYSMSTVPQFPSHAHTASVSTLQPQQSPKKATPQTGEKQGWLFLRTYSGKPTRTVWVKRWAFIRHGVFGWLLQGTRAGVEESERIGVLLCNVRPAPAEERRFCFELKTNKNTILLQAETQSELVDWIGAFETAKSKALDDADASRNIAGTGNIQSGAAFTISTPPVPEFGALVLASTEPGAPGDEIGALEKSNALSVPGAEHLRESSIDLPRKSTTLDEGGHREAASRIISRLDLHRKSAASPQFSPSPSTPTLPGSGGIASLIAASHGSLPVGPGLPMVQNIEGDAAKSRSTFTLALRDMPPSTLSPSTLASVPSPTNLSKSAVILTGERGLSPAPDKTGIPTSFLANIWGTSNTTAVNRSERVEPRITPGAKLGAQPSPIVKPSSSPPKPSTSPSRSGTTPHYSISHLDLGVAPSGARSRTPSPTKSGHRNTISVDRDTFKQFRSELLVPEFPNYYPLQLKSQDAQFRLLFPNVRHDERLVMVFRGTWNPSDQQEFPGRVYVTSRDIYFYSNHLGLVLTTSVPLASIDEATAAPGRDCDFIFLHLKDLGSDGAARRITIKTFLDPLRLLQRRLNFLIRNSDSDEPAGLEEVIKTLLKMETDSGDRSPSLESWEDVSPNTPVDTGGPKYRGRASTVGTELKGPLRVDRALHPTPLSRRESKFRLPAHPVKYVPPGNLHLAVEREFDISAKALFHVMFGDKSALWQLLQHERRAKNLGQGPWLSLAEGRLRRELVFDIPVPTMLGQETYTQVRDYQVVDVTNEHLCYVVTDKRTPWHLPFRDRQRLVSKIVITHVAKAKCKLAVFIKVEWSSPPWMLGAVIERQALHDLELDSEDLADLVADQVRKLGAHSRTKKAVQIFGQVGHATEITQLLLDATAINLELRRPVSRTMASLLAQTVLSAAESAVSTILESLLGLLSWTARSFSANKVILAALMLSMVYNSWHTYRDSLDWWHERRAATFMTRLGVSPNAVMGKAVYTSDLDQILHRDAHLPLRDSSPCYSVFYDEHDPDNIDVTAKAGPGKILGPTQVQRSRQRLGMYRHDLVVAVRVVNVIEKELMQAAWEQWVKDEDRRCHVVEGLVLDGSGPSSSSGSGSGQTFESNSTDTAPDLRTWYDEYCSSCRDEYTKIHG</sequence>
<evidence type="ECO:0000256" key="4">
    <source>
        <dbReference type="ARBA" id="ARBA00023136"/>
    </source>
</evidence>
<feature type="region of interest" description="Disordered" evidence="5">
    <location>
        <begin position="481"/>
        <end position="503"/>
    </location>
</feature>
<feature type="domain" description="VASt" evidence="7">
    <location>
        <begin position="956"/>
        <end position="1127"/>
    </location>
</feature>
<feature type="region of interest" description="Disordered" evidence="5">
    <location>
        <begin position="516"/>
        <end position="538"/>
    </location>
</feature>
<feature type="compositionally biased region" description="Low complexity" evidence="5">
    <location>
        <begin position="521"/>
        <end position="534"/>
    </location>
</feature>
<feature type="region of interest" description="Disordered" evidence="5">
    <location>
        <begin position="1364"/>
        <end position="1385"/>
    </location>
</feature>
<feature type="compositionally biased region" description="Low complexity" evidence="5">
    <location>
        <begin position="673"/>
        <end position="682"/>
    </location>
</feature>
<dbReference type="InterPro" id="IPR004148">
    <property type="entry name" value="BAR_dom"/>
</dbReference>
<dbReference type="Pfam" id="PF00169">
    <property type="entry name" value="PH"/>
    <property type="match status" value="1"/>
</dbReference>
<organism evidence="8 9">
    <name type="scientific">Capronia epimyces CBS 606.96</name>
    <dbReference type="NCBI Taxonomy" id="1182542"/>
    <lineage>
        <taxon>Eukaryota</taxon>
        <taxon>Fungi</taxon>
        <taxon>Dikarya</taxon>
        <taxon>Ascomycota</taxon>
        <taxon>Pezizomycotina</taxon>
        <taxon>Eurotiomycetes</taxon>
        <taxon>Chaetothyriomycetidae</taxon>
        <taxon>Chaetothyriales</taxon>
        <taxon>Herpotrichiellaceae</taxon>
        <taxon>Capronia</taxon>
    </lineage>
</organism>
<feature type="region of interest" description="Disordered" evidence="5">
    <location>
        <begin position="637"/>
        <end position="717"/>
    </location>
</feature>
<evidence type="ECO:0008006" key="10">
    <source>
        <dbReference type="Google" id="ProtNLM"/>
    </source>
</evidence>
<comment type="caution">
    <text evidence="8">The sequence shown here is derived from an EMBL/GenBank/DDBJ whole genome shotgun (WGS) entry which is preliminary data.</text>
</comment>
<dbReference type="PROSITE" id="PS51778">
    <property type="entry name" value="VAST"/>
    <property type="match status" value="1"/>
</dbReference>
<feature type="region of interest" description="Disordered" evidence="5">
    <location>
        <begin position="292"/>
        <end position="314"/>
    </location>
</feature>
<keyword evidence="2" id="KW-0812">Transmembrane</keyword>
<comment type="subcellular location">
    <subcellularLocation>
        <location evidence="1">Membrane</location>
    </subcellularLocation>
</comment>
<feature type="compositionally biased region" description="Polar residues" evidence="5">
    <location>
        <begin position="699"/>
        <end position="715"/>
    </location>
</feature>
<accession>W9XB68</accession>
<name>W9XB68_9EURO</name>
<dbReference type="Gene3D" id="1.20.1270.60">
    <property type="entry name" value="Arfaptin homology (AH) domain/BAR domain"/>
    <property type="match status" value="1"/>
</dbReference>
<dbReference type="CDD" id="cd13280">
    <property type="entry name" value="PH_SIP3"/>
    <property type="match status" value="1"/>
</dbReference>